<dbReference type="AlphaFoldDB" id="A0A2N6PHJ4"/>
<dbReference type="NCBIfam" id="TIGR03930">
    <property type="entry name" value="WXG100_ESAT6"/>
    <property type="match status" value="1"/>
</dbReference>
<reference evidence="2 4" key="1">
    <citation type="submission" date="2017-09" db="EMBL/GenBank/DDBJ databases">
        <title>Bacterial strain isolated from the female urinary microbiota.</title>
        <authorList>
            <person name="Thomas-White K."/>
            <person name="Kumar N."/>
            <person name="Forster S."/>
            <person name="Putonti C."/>
            <person name="Lawley T."/>
            <person name="Wolfe A.J."/>
        </authorList>
    </citation>
    <scope>NUCLEOTIDE SEQUENCE [LARGE SCALE GENOMIC DNA]</scope>
    <source>
        <strain evidence="2 4">UMB0680</strain>
    </source>
</reference>
<dbReference type="SUPFAM" id="SSF140453">
    <property type="entry name" value="EsxAB dimer-like"/>
    <property type="match status" value="1"/>
</dbReference>
<evidence type="ECO:0000256" key="1">
    <source>
        <dbReference type="RuleBase" id="RU362001"/>
    </source>
</evidence>
<protein>
    <recommendedName>
        <fullName evidence="1">ESAT-6-like protein</fullName>
    </recommendedName>
</protein>
<evidence type="ECO:0000313" key="5">
    <source>
        <dbReference type="Proteomes" id="UP000501518"/>
    </source>
</evidence>
<dbReference type="GeneID" id="86843517"/>
<dbReference type="InterPro" id="IPR036689">
    <property type="entry name" value="ESAT-6-like_sf"/>
</dbReference>
<keyword evidence="4" id="KW-1185">Reference proteome</keyword>
<gene>
    <name evidence="2" type="ORF">CJ198_07230</name>
    <name evidence="3" type="ORF">EW640_07805</name>
</gene>
<dbReference type="EMBL" id="CP035810">
    <property type="protein sequence ID" value="QIN29186.1"/>
    <property type="molecule type" value="Genomic_DNA"/>
</dbReference>
<organism evidence="2 4">
    <name type="scientific">Brevibacterium luteolum</name>
    <dbReference type="NCBI Taxonomy" id="199591"/>
    <lineage>
        <taxon>Bacteria</taxon>
        <taxon>Bacillati</taxon>
        <taxon>Actinomycetota</taxon>
        <taxon>Actinomycetes</taxon>
        <taxon>Micrococcales</taxon>
        <taxon>Brevibacteriaceae</taxon>
        <taxon>Brevibacterium</taxon>
    </lineage>
</organism>
<dbReference type="OrthoDB" id="4231069at2"/>
<dbReference type="Gene3D" id="1.10.287.1060">
    <property type="entry name" value="ESAT-6-like"/>
    <property type="match status" value="1"/>
</dbReference>
<accession>A0A2N6PHJ4</accession>
<dbReference type="Proteomes" id="UP000235703">
    <property type="component" value="Unassembled WGS sequence"/>
</dbReference>
<comment type="similarity">
    <text evidence="1">Belongs to the WXG100 family.</text>
</comment>
<sequence length="96" mass="10765">MAVIQVDAQEIEATVTRTRESCTVLHNEAASLMSHLRSLENSWRGGAAESFQQLAGEWEVVQRQVQESIESIRDALSAAGVQYSEVEEANRKRFSR</sequence>
<evidence type="ECO:0000313" key="4">
    <source>
        <dbReference type="Proteomes" id="UP000235703"/>
    </source>
</evidence>
<dbReference type="Proteomes" id="UP000501518">
    <property type="component" value="Chromosome"/>
</dbReference>
<reference evidence="3 5" key="2">
    <citation type="submission" date="2019-02" db="EMBL/GenBank/DDBJ databases">
        <title>Complete Genome Sequence and Methylome Analysis of Brevibacterium luteolum NEB1784.</title>
        <authorList>
            <person name="Fomenkov A."/>
            <person name="Roberts R.J."/>
        </authorList>
    </citation>
    <scope>NUCLEOTIDE SEQUENCE [LARGE SCALE GENOMIC DNA]</scope>
    <source>
        <strain evidence="3 5">NEB1784</strain>
    </source>
</reference>
<dbReference type="KEGG" id="blut:EW640_07805"/>
<name>A0A2N6PHJ4_9MICO</name>
<dbReference type="EMBL" id="PNFZ01000003">
    <property type="protein sequence ID" value="PMB98154.1"/>
    <property type="molecule type" value="Genomic_DNA"/>
</dbReference>
<evidence type="ECO:0000313" key="2">
    <source>
        <dbReference type="EMBL" id="PMB98154.1"/>
    </source>
</evidence>
<dbReference type="InterPro" id="IPR010310">
    <property type="entry name" value="T7SS_ESAT-6-like"/>
</dbReference>
<dbReference type="Pfam" id="PF06013">
    <property type="entry name" value="WXG100"/>
    <property type="match status" value="1"/>
</dbReference>
<proteinExistence type="inferred from homology"/>
<dbReference type="RefSeq" id="WP_102161950.1">
    <property type="nucleotide sequence ID" value="NZ_CP035810.1"/>
</dbReference>
<evidence type="ECO:0000313" key="3">
    <source>
        <dbReference type="EMBL" id="QIN29186.1"/>
    </source>
</evidence>